<gene>
    <name evidence="1" type="ORF">KC19_6G013500</name>
</gene>
<dbReference type="PANTHER" id="PTHR36327:SF1">
    <property type="entry name" value="OS03G0731100 PROTEIN"/>
    <property type="match status" value="1"/>
</dbReference>
<dbReference type="Proteomes" id="UP000822688">
    <property type="component" value="Chromosome 6"/>
</dbReference>
<comment type="caution">
    <text evidence="1">The sequence shown here is derived from an EMBL/GenBank/DDBJ whole genome shotgun (WGS) entry which is preliminary data.</text>
</comment>
<sequence>MASLVAATHMSTGARAPSCQAVDHGSGTNLQPTGLPFRKREVVHGVACETGVSRRSLDRREMMVMSGAALLSLGAGVGTAHAAKGEIDTAEEAATNPLIQKLLATSKANKAANDAARLEDYYRRNFKEYFEFVEGSVRNKKEMTPAEKAIVEWLAKNK</sequence>
<dbReference type="AlphaFoldDB" id="A0A8T0HBR3"/>
<reference evidence="1 2" key="1">
    <citation type="submission" date="2020-06" db="EMBL/GenBank/DDBJ databases">
        <title>WGS assembly of Ceratodon purpureus strain R40.</title>
        <authorList>
            <person name="Carey S.B."/>
            <person name="Jenkins J."/>
            <person name="Shu S."/>
            <person name="Lovell J.T."/>
            <person name="Sreedasyam A."/>
            <person name="Maumus F."/>
            <person name="Tiley G.P."/>
            <person name="Fernandez-Pozo N."/>
            <person name="Barry K."/>
            <person name="Chen C."/>
            <person name="Wang M."/>
            <person name="Lipzen A."/>
            <person name="Daum C."/>
            <person name="Saski C.A."/>
            <person name="Payton A.C."/>
            <person name="Mcbreen J.C."/>
            <person name="Conrad R.E."/>
            <person name="Kollar L.M."/>
            <person name="Olsson S."/>
            <person name="Huttunen S."/>
            <person name="Landis J.B."/>
            <person name="Wickett N.J."/>
            <person name="Johnson M.G."/>
            <person name="Rensing S.A."/>
            <person name="Grimwood J."/>
            <person name="Schmutz J."/>
            <person name="Mcdaniel S.F."/>
        </authorList>
    </citation>
    <scope>NUCLEOTIDE SEQUENCE [LARGE SCALE GENOMIC DNA]</scope>
    <source>
        <strain evidence="1 2">R40</strain>
    </source>
</reference>
<keyword evidence="2" id="KW-1185">Reference proteome</keyword>
<organism evidence="1 2">
    <name type="scientific">Ceratodon purpureus</name>
    <name type="common">Fire moss</name>
    <name type="synonym">Dicranum purpureum</name>
    <dbReference type="NCBI Taxonomy" id="3225"/>
    <lineage>
        <taxon>Eukaryota</taxon>
        <taxon>Viridiplantae</taxon>
        <taxon>Streptophyta</taxon>
        <taxon>Embryophyta</taxon>
        <taxon>Bryophyta</taxon>
        <taxon>Bryophytina</taxon>
        <taxon>Bryopsida</taxon>
        <taxon>Dicranidae</taxon>
        <taxon>Pseudoditrichales</taxon>
        <taxon>Ditrichaceae</taxon>
        <taxon>Ceratodon</taxon>
    </lineage>
</organism>
<protein>
    <submittedName>
        <fullName evidence="1">Uncharacterized protein</fullName>
    </submittedName>
</protein>
<accession>A0A8T0HBR3</accession>
<proteinExistence type="predicted"/>
<dbReference type="EMBL" id="CM026427">
    <property type="protein sequence ID" value="KAG0568355.1"/>
    <property type="molecule type" value="Genomic_DNA"/>
</dbReference>
<evidence type="ECO:0000313" key="1">
    <source>
        <dbReference type="EMBL" id="KAG0568355.1"/>
    </source>
</evidence>
<evidence type="ECO:0000313" key="2">
    <source>
        <dbReference type="Proteomes" id="UP000822688"/>
    </source>
</evidence>
<name>A0A8T0HBR3_CERPU</name>
<dbReference type="PANTHER" id="PTHR36327">
    <property type="entry name" value="UNNAMED PRODUCT"/>
    <property type="match status" value="1"/>
</dbReference>